<keyword evidence="2" id="KW-0472">Membrane</keyword>
<evidence type="ECO:0000313" key="4">
    <source>
        <dbReference type="Proteomes" id="UP001221757"/>
    </source>
</evidence>
<dbReference type="Proteomes" id="UP001221757">
    <property type="component" value="Unassembled WGS sequence"/>
</dbReference>
<evidence type="ECO:0000313" key="3">
    <source>
        <dbReference type="EMBL" id="KAJ7669776.1"/>
    </source>
</evidence>
<feature type="compositionally biased region" description="Basic and acidic residues" evidence="1">
    <location>
        <begin position="151"/>
        <end position="162"/>
    </location>
</feature>
<accession>A0AAD7G8F2</accession>
<keyword evidence="4" id="KW-1185">Reference proteome</keyword>
<dbReference type="AlphaFoldDB" id="A0AAD7G8F2"/>
<comment type="caution">
    <text evidence="3">The sequence shown here is derived from an EMBL/GenBank/DDBJ whole genome shotgun (WGS) entry which is preliminary data.</text>
</comment>
<protein>
    <submittedName>
        <fullName evidence="3">Uncharacterized protein</fullName>
    </submittedName>
</protein>
<feature type="region of interest" description="Disordered" evidence="1">
    <location>
        <begin position="43"/>
        <end position="74"/>
    </location>
</feature>
<gene>
    <name evidence="3" type="ORF">B0H17DRAFT_1142013</name>
</gene>
<feature type="transmembrane region" description="Helical" evidence="2">
    <location>
        <begin position="6"/>
        <end position="28"/>
    </location>
</feature>
<proteinExistence type="predicted"/>
<evidence type="ECO:0000256" key="1">
    <source>
        <dbReference type="SAM" id="MobiDB-lite"/>
    </source>
</evidence>
<feature type="region of interest" description="Disordered" evidence="1">
    <location>
        <begin position="131"/>
        <end position="162"/>
    </location>
</feature>
<keyword evidence="2" id="KW-1133">Transmembrane helix</keyword>
<organism evidence="3 4">
    <name type="scientific">Mycena rosella</name>
    <name type="common">Pink bonnet</name>
    <name type="synonym">Agaricus rosellus</name>
    <dbReference type="NCBI Taxonomy" id="1033263"/>
    <lineage>
        <taxon>Eukaryota</taxon>
        <taxon>Fungi</taxon>
        <taxon>Dikarya</taxon>
        <taxon>Basidiomycota</taxon>
        <taxon>Agaricomycotina</taxon>
        <taxon>Agaricomycetes</taxon>
        <taxon>Agaricomycetidae</taxon>
        <taxon>Agaricales</taxon>
        <taxon>Marasmiineae</taxon>
        <taxon>Mycenaceae</taxon>
        <taxon>Mycena</taxon>
    </lineage>
</organism>
<keyword evidence="2" id="KW-0812">Transmembrane</keyword>
<dbReference type="EMBL" id="JARKIE010000184">
    <property type="protein sequence ID" value="KAJ7669776.1"/>
    <property type="molecule type" value="Genomic_DNA"/>
</dbReference>
<sequence length="243" mass="27018">MGSTDLVLSARILLIFFPIAALLLGISIDWTRRSFERPDTLIVAPSPTNWDPEEHQQAYHQPDPDADSDDSGGGYCNPLSGIERSWEREARAVYLWITAHCWLASQLQDGVSGHSMQLSLWRGRRMSSLMRRGNGSQYGAGRKGRAQGAEGEGRKSGRQDGRPLKVPVVDAEFIYKELRDGYGPSKNWYSLDQETVRDGKKTAVNRQLTGRSRSAQDLDVGRELKLGDSLKVPCILINSSSEV</sequence>
<name>A0AAD7G8F2_MYCRO</name>
<reference evidence="3" key="1">
    <citation type="submission" date="2023-03" db="EMBL/GenBank/DDBJ databases">
        <title>Massive genome expansion in bonnet fungi (Mycena s.s.) driven by repeated elements and novel gene families across ecological guilds.</title>
        <authorList>
            <consortium name="Lawrence Berkeley National Laboratory"/>
            <person name="Harder C.B."/>
            <person name="Miyauchi S."/>
            <person name="Viragh M."/>
            <person name="Kuo A."/>
            <person name="Thoen E."/>
            <person name="Andreopoulos B."/>
            <person name="Lu D."/>
            <person name="Skrede I."/>
            <person name="Drula E."/>
            <person name="Henrissat B."/>
            <person name="Morin E."/>
            <person name="Kohler A."/>
            <person name="Barry K."/>
            <person name="LaButti K."/>
            <person name="Morin E."/>
            <person name="Salamov A."/>
            <person name="Lipzen A."/>
            <person name="Mereny Z."/>
            <person name="Hegedus B."/>
            <person name="Baldrian P."/>
            <person name="Stursova M."/>
            <person name="Weitz H."/>
            <person name="Taylor A."/>
            <person name="Grigoriev I.V."/>
            <person name="Nagy L.G."/>
            <person name="Martin F."/>
            <person name="Kauserud H."/>
        </authorList>
    </citation>
    <scope>NUCLEOTIDE SEQUENCE</scope>
    <source>
        <strain evidence="3">CBHHK067</strain>
    </source>
</reference>
<evidence type="ECO:0000256" key="2">
    <source>
        <dbReference type="SAM" id="Phobius"/>
    </source>
</evidence>